<dbReference type="KEGG" id="vg:5179608"/>
<evidence type="ECO:0000313" key="5">
    <source>
        <dbReference type="Proteomes" id="UP000203987"/>
    </source>
</evidence>
<proteinExistence type="inferred from homology"/>
<dbReference type="InterPro" id="IPR050348">
    <property type="entry name" value="Protein-Tyr_Phosphatase"/>
</dbReference>
<organism evidence="4 5">
    <name type="scientific">Ichnoviriform fumiferanae</name>
    <dbReference type="NCBI Taxonomy" id="419435"/>
    <lineage>
        <taxon>Viruses</taxon>
        <taxon>Viruses incertae sedis</taxon>
        <taxon>Polydnaviriformidae</taxon>
        <taxon>Ichnoviriform</taxon>
    </lineage>
</organism>
<evidence type="ECO:0000313" key="4">
    <source>
        <dbReference type="EMBL" id="BAF45557.1"/>
    </source>
</evidence>
<dbReference type="SMART" id="SM00404">
    <property type="entry name" value="PTPc_motif"/>
    <property type="match status" value="1"/>
</dbReference>
<dbReference type="RefSeq" id="YP_001029421.1">
    <property type="nucleotide sequence ID" value="NC_008921.1"/>
</dbReference>
<evidence type="ECO:0000259" key="3">
    <source>
        <dbReference type="PROSITE" id="PS50056"/>
    </source>
</evidence>
<dbReference type="PROSITE" id="PS50055">
    <property type="entry name" value="TYR_PHOSPHATASE_PTP"/>
    <property type="match status" value="1"/>
</dbReference>
<dbReference type="Gene3D" id="3.90.190.10">
    <property type="entry name" value="Protein tyrosine phosphatase superfamily"/>
    <property type="match status" value="1"/>
</dbReference>
<evidence type="ECO:0000256" key="1">
    <source>
        <dbReference type="ARBA" id="ARBA00009580"/>
    </source>
</evidence>
<dbReference type="EMBL" id="AB289995">
    <property type="protein sequence ID" value="BAF45557.1"/>
    <property type="molecule type" value="Genomic_DNA"/>
</dbReference>
<dbReference type="InterPro" id="IPR000387">
    <property type="entry name" value="Tyr_Pase_dom"/>
</dbReference>
<dbReference type="PRINTS" id="PR00700">
    <property type="entry name" value="PRTYPHPHTASE"/>
</dbReference>
<dbReference type="GeneID" id="5179608"/>
<dbReference type="PANTHER" id="PTHR19134">
    <property type="entry name" value="RECEPTOR-TYPE TYROSINE-PROTEIN PHOSPHATASE"/>
    <property type="match status" value="1"/>
</dbReference>
<dbReference type="GO" id="GO:0004725">
    <property type="term" value="F:protein tyrosine phosphatase activity"/>
    <property type="evidence" value="ECO:0007669"/>
    <property type="project" value="InterPro"/>
</dbReference>
<feature type="domain" description="Tyrosine-protein phosphatase" evidence="2">
    <location>
        <begin position="50"/>
        <end position="317"/>
    </location>
</feature>
<comment type="similarity">
    <text evidence="1">Belongs to the protein-tyrosine phosphatase family.</text>
</comment>
<dbReference type="SUPFAM" id="SSF52799">
    <property type="entry name" value="(Phosphotyrosine protein) phosphatases II"/>
    <property type="match status" value="1"/>
</dbReference>
<dbReference type="OrthoDB" id="30818at10239"/>
<dbReference type="Pfam" id="PF00102">
    <property type="entry name" value="Y_phosphatase"/>
    <property type="match status" value="1"/>
</dbReference>
<name>A2PZY5_9VIRU</name>
<dbReference type="InterPro" id="IPR029021">
    <property type="entry name" value="Prot-tyrosine_phosphatase-like"/>
</dbReference>
<feature type="domain" description="Tyrosine specific protein phosphatases" evidence="3">
    <location>
        <begin position="228"/>
        <end position="308"/>
    </location>
</feature>
<dbReference type="InterPro" id="IPR003595">
    <property type="entry name" value="Tyr_Pase_cat"/>
</dbReference>
<sequence>MGNVFSTKKLSTNDVTYRSVSGELNRNNNVLPDIIPSVSAVCDHPIRECWENNMNNMAEARSLEVLSINVCNIAENRTKNRCQLVPCLDHSRVVLSTSNDSNNSDYIHANYIDGFKLKKKFIATQAPISGKTVNDFYNMIWENNCEIIVVLAKFFDNEENVFDPYWPMSVGLEVRGKYKFFTRRIDVRASYAKYFLLIENITTMERPRSISLYQYLNWPQHGVPLDIFDFLSFLMVINAEALERFFTSSRMGPIVVHGNAGIGRTGTFCALDVCLEEWHETHATNVLDTVKRIRRQRYMSITTADQCAFIFCALEILKKLNMHLKY</sequence>
<reference evidence="4 5" key="1">
    <citation type="journal article" date="2007" name="J. Virol.">
        <title>Genomic and morphological features of a banchine polydnavirus: comparison with bracoviruses and ichnoviruses.</title>
        <authorList>
            <person name="Lapointe R."/>
            <person name="Tanaka K."/>
            <person name="Barney W.E."/>
            <person name="Whitfield J.B."/>
            <person name="Banks J.C."/>
            <person name="Beliveau C."/>
            <person name="Stoltz D."/>
            <person name="Webb B.A."/>
            <person name="Cusson M."/>
        </authorList>
    </citation>
    <scope>NUCLEOTIDE SEQUENCE [LARGE SCALE GENOMIC DNA]</scope>
</reference>
<evidence type="ECO:0000259" key="2">
    <source>
        <dbReference type="PROSITE" id="PS50055"/>
    </source>
</evidence>
<dbReference type="PROSITE" id="PS50056">
    <property type="entry name" value="TYR_PHOSPHATASE_2"/>
    <property type="match status" value="1"/>
</dbReference>
<dbReference type="Proteomes" id="UP000203987">
    <property type="component" value="Genome"/>
</dbReference>
<accession>A2PZY5</accession>
<protein>
    <submittedName>
        <fullName evidence="4">GfV-C18-ORF1</fullName>
    </submittedName>
</protein>
<dbReference type="PANTHER" id="PTHR19134:SF449">
    <property type="entry name" value="TYROSINE-PROTEIN PHOSPHATASE 1"/>
    <property type="match status" value="1"/>
</dbReference>
<dbReference type="InterPro" id="IPR000242">
    <property type="entry name" value="PTP_cat"/>
</dbReference>
<dbReference type="SMART" id="SM00194">
    <property type="entry name" value="PTPc"/>
    <property type="match status" value="1"/>
</dbReference>